<sequence>MQALERAFPYLLFVPAVSILIYIDGLLYPYLTPKSLLIRGAFILALAIFAALALSRKSFYFERLRNPISWIPAALLVWAYACSLLGIDFYHSFWSIFDRGDGLLTLTALVAFFYLTLLYADDAFIKKLFSVIVWTASLSALFGVLQWLQWASGINIPLLPDSTERVSSTFGNPAFFSSYMALSLFLTLALVPQLSRKWQKRAYAGAALQFLGILAGATRGTLLALALAGFTALIYYAWKENKYRSQARIGVVGILIATALFFVFRAQLATVPFAPIQRLAAISLSDTTVESRLFIWRNGVGEALKSPIVGVGAEHISVLFNRMYDPTQIVEQWFDRTHNAFLDYLVQYGVLGLLLYLALIGAFLREAFRLARSAVAGEQLYGFLFFLAGIVYAVQNFFVFDTALTLWLFFILFASLLVRGNKAPAYSLPIRAMPQWLPIGVGVLIALLVIPVTLSPLRANLALAEGYLYQLVDVRRSVGAIEKGVRLGTYADVEYGYQLYEWYTERQTTMLQGEAQLIAYRAARDILKANYERYPYDARTVTYYAHVLDVAPKGEEPEEAYVREVLAKAVELSPKRIQPRYLLANISIKKGDTSPVGSTAKRQYYEEAIGELRTYSDFVPTFAEPYYIIATLYQVLGDRPRAEEWADKGLAAYDKQDTNTARRASRYYVTYEDWENATRFLAEYLAGDAGNYPVMYDLAKAEFLAGNPDRAREIVEVLKKEAPGLVETDQNFLRALEE</sequence>
<dbReference type="PANTHER" id="PTHR37422:SF13">
    <property type="entry name" value="LIPOPOLYSACCHARIDE BIOSYNTHESIS PROTEIN PA4999-RELATED"/>
    <property type="match status" value="1"/>
</dbReference>
<keyword evidence="4 5" id="KW-0472">Membrane</keyword>
<feature type="transmembrane region" description="Helical" evidence="5">
    <location>
        <begin position="404"/>
        <end position="421"/>
    </location>
</feature>
<dbReference type="GO" id="GO:0016020">
    <property type="term" value="C:membrane"/>
    <property type="evidence" value="ECO:0007669"/>
    <property type="project" value="UniProtKB-SubCell"/>
</dbReference>
<feature type="transmembrane region" description="Helical" evidence="5">
    <location>
        <begin position="433"/>
        <end position="454"/>
    </location>
</feature>
<keyword evidence="3 5" id="KW-1133">Transmembrane helix</keyword>
<feature type="transmembrane region" description="Helical" evidence="5">
    <location>
        <begin position="36"/>
        <end position="55"/>
    </location>
</feature>
<protein>
    <recommendedName>
        <fullName evidence="6">O-antigen ligase-related domain-containing protein</fullName>
    </recommendedName>
</protein>
<feature type="domain" description="O-antigen ligase-related" evidence="6">
    <location>
        <begin position="205"/>
        <end position="357"/>
    </location>
</feature>
<comment type="caution">
    <text evidence="7">The sequence shown here is derived from an EMBL/GenBank/DDBJ whole genome shotgun (WGS) entry which is preliminary data.</text>
</comment>
<dbReference type="InterPro" id="IPR051533">
    <property type="entry name" value="WaaL-like"/>
</dbReference>
<dbReference type="SUPFAM" id="SSF48452">
    <property type="entry name" value="TPR-like"/>
    <property type="match status" value="1"/>
</dbReference>
<dbReference type="EMBL" id="MFKX01000008">
    <property type="protein sequence ID" value="OGG57880.1"/>
    <property type="molecule type" value="Genomic_DNA"/>
</dbReference>
<keyword evidence="2 5" id="KW-0812">Transmembrane</keyword>
<feature type="transmembrane region" description="Helical" evidence="5">
    <location>
        <begin position="67"/>
        <end position="90"/>
    </location>
</feature>
<feature type="transmembrane region" description="Helical" evidence="5">
    <location>
        <begin position="7"/>
        <end position="30"/>
    </location>
</feature>
<evidence type="ECO:0000256" key="5">
    <source>
        <dbReference type="SAM" id="Phobius"/>
    </source>
</evidence>
<proteinExistence type="predicted"/>
<evidence type="ECO:0000256" key="3">
    <source>
        <dbReference type="ARBA" id="ARBA00022989"/>
    </source>
</evidence>
<dbReference type="Pfam" id="PF14559">
    <property type="entry name" value="TPR_19"/>
    <property type="match status" value="1"/>
</dbReference>
<feature type="transmembrane region" description="Helical" evidence="5">
    <location>
        <begin position="380"/>
        <end position="398"/>
    </location>
</feature>
<dbReference type="Gene3D" id="1.25.40.10">
    <property type="entry name" value="Tetratricopeptide repeat domain"/>
    <property type="match status" value="1"/>
</dbReference>
<evidence type="ECO:0000259" key="6">
    <source>
        <dbReference type="Pfam" id="PF04932"/>
    </source>
</evidence>
<dbReference type="InterPro" id="IPR007016">
    <property type="entry name" value="O-antigen_ligase-rel_domated"/>
</dbReference>
<reference evidence="7 8" key="1">
    <citation type="journal article" date="2016" name="Nat. Commun.">
        <title>Thousands of microbial genomes shed light on interconnected biogeochemical processes in an aquifer system.</title>
        <authorList>
            <person name="Anantharaman K."/>
            <person name="Brown C.T."/>
            <person name="Hug L.A."/>
            <person name="Sharon I."/>
            <person name="Castelle C.J."/>
            <person name="Probst A.J."/>
            <person name="Thomas B.C."/>
            <person name="Singh A."/>
            <person name="Wilkins M.J."/>
            <person name="Karaoz U."/>
            <person name="Brodie E.L."/>
            <person name="Williams K.H."/>
            <person name="Hubbard S.S."/>
            <person name="Banfield J.F."/>
        </authorList>
    </citation>
    <scope>NUCLEOTIDE SEQUENCE [LARGE SCALE GENOMIC DNA]</scope>
</reference>
<comment type="subcellular location">
    <subcellularLocation>
        <location evidence="1">Membrane</location>
        <topology evidence="1">Multi-pass membrane protein</topology>
    </subcellularLocation>
</comment>
<evidence type="ECO:0000256" key="2">
    <source>
        <dbReference type="ARBA" id="ARBA00022692"/>
    </source>
</evidence>
<dbReference type="PANTHER" id="PTHR37422">
    <property type="entry name" value="TEICHURONIC ACID BIOSYNTHESIS PROTEIN TUAE"/>
    <property type="match status" value="1"/>
</dbReference>
<evidence type="ECO:0000256" key="1">
    <source>
        <dbReference type="ARBA" id="ARBA00004141"/>
    </source>
</evidence>
<evidence type="ECO:0000313" key="7">
    <source>
        <dbReference type="EMBL" id="OGG57880.1"/>
    </source>
</evidence>
<feature type="transmembrane region" description="Helical" evidence="5">
    <location>
        <begin position="131"/>
        <end position="150"/>
    </location>
</feature>
<dbReference type="InterPro" id="IPR011990">
    <property type="entry name" value="TPR-like_helical_dom_sf"/>
</dbReference>
<feature type="transmembrane region" description="Helical" evidence="5">
    <location>
        <begin position="102"/>
        <end position="119"/>
    </location>
</feature>
<dbReference type="Proteomes" id="UP000177958">
    <property type="component" value="Unassembled WGS sequence"/>
</dbReference>
<feature type="transmembrane region" description="Helical" evidence="5">
    <location>
        <begin position="345"/>
        <end position="368"/>
    </location>
</feature>
<dbReference type="AlphaFoldDB" id="A0A1F6D965"/>
<accession>A0A1F6D965</accession>
<evidence type="ECO:0000313" key="8">
    <source>
        <dbReference type="Proteomes" id="UP000177958"/>
    </source>
</evidence>
<feature type="transmembrane region" description="Helical" evidence="5">
    <location>
        <begin position="221"/>
        <end position="238"/>
    </location>
</feature>
<feature type="transmembrane region" description="Helical" evidence="5">
    <location>
        <begin position="250"/>
        <end position="268"/>
    </location>
</feature>
<gene>
    <name evidence="7" type="ORF">A2853_03025</name>
</gene>
<evidence type="ECO:0000256" key="4">
    <source>
        <dbReference type="ARBA" id="ARBA00023136"/>
    </source>
</evidence>
<name>A0A1F6D965_9BACT</name>
<organism evidence="7 8">
    <name type="scientific">Candidatus Kaiserbacteria bacterium RIFCSPHIGHO2_01_FULL_55_17</name>
    <dbReference type="NCBI Taxonomy" id="1798484"/>
    <lineage>
        <taxon>Bacteria</taxon>
        <taxon>Candidatus Kaiseribacteriota</taxon>
    </lineage>
</organism>
<dbReference type="Pfam" id="PF04932">
    <property type="entry name" value="Wzy_C"/>
    <property type="match status" value="1"/>
</dbReference>